<protein>
    <recommendedName>
        <fullName evidence="7">Peptidase S8/S53 domain-containing protein</fullName>
    </recommendedName>
</protein>
<keyword evidence="3 5" id="KW-0378">Hydrolase</keyword>
<dbReference type="InterPro" id="IPR036770">
    <property type="entry name" value="Ankyrin_rpt-contain_sf"/>
</dbReference>
<evidence type="ECO:0000256" key="5">
    <source>
        <dbReference type="PROSITE-ProRule" id="PRU01240"/>
    </source>
</evidence>
<proteinExistence type="inferred from homology"/>
<evidence type="ECO:0000256" key="4">
    <source>
        <dbReference type="ARBA" id="ARBA00022825"/>
    </source>
</evidence>
<feature type="region of interest" description="Disordered" evidence="6">
    <location>
        <begin position="1"/>
        <end position="40"/>
    </location>
</feature>
<dbReference type="EMBL" id="KV875098">
    <property type="protein sequence ID" value="OIW28297.1"/>
    <property type="molecule type" value="Genomic_DNA"/>
</dbReference>
<dbReference type="SUPFAM" id="SSF52743">
    <property type="entry name" value="Subtilisin-like"/>
    <property type="match status" value="1"/>
</dbReference>
<feature type="active site" description="Charge relay system" evidence="5">
    <location>
        <position position="739"/>
    </location>
</feature>
<evidence type="ECO:0000313" key="9">
    <source>
        <dbReference type="Proteomes" id="UP000182658"/>
    </source>
</evidence>
<dbReference type="OrthoDB" id="5093543at2759"/>
<dbReference type="InterPro" id="IPR000209">
    <property type="entry name" value="Peptidase_S8/S53_dom"/>
</dbReference>
<evidence type="ECO:0000256" key="2">
    <source>
        <dbReference type="ARBA" id="ARBA00022670"/>
    </source>
</evidence>
<feature type="compositionally biased region" description="Acidic residues" evidence="6">
    <location>
        <begin position="13"/>
        <end position="24"/>
    </location>
</feature>
<sequence length="1020" mass="113796">MSPEEASLRDVADVSDDDGEESADEVNNSDSGSEDDEEDLGDTFDRFIRKIKDNELAFDTQTSLDVFLTEHEDILGKRTSKNQNLLHLLAESAGSKDWYKKTKKLAKALITTTWPQGDLLAQQDADDKTPLYCAIATKDYKLAKVMCEAHPDIDSVIRIPSKRTNSLQKALQLKISTNAELITLMIGKSTPETLCAKDESGLTPLHLAVDFMRSDDTQLNIVKSIVDRCPQAMDQTYEHKEMGLLSTYRYHELTYQEGLEKLARDAKKKLLEKKEAGSSANGQQNPRSIMREAVLSRPRQQAAAEQGPSQLGSKMPNKSEAAPTGKFGSATPKTATGDAVPKPGELSKSKTGSKLDSKGDKIASDVNGKVSSTRTKKSSDGKKRSKVSKIVPTEESARNTKKYLKLYCLRTKNHDDAIEFLYGVQQDRQIYFDLFGCSPSLGETRMQDSLRHLEFEDILQYVAIPQVRIEGKPVVVKGNRPPPKPDAKGRSDLKLIFKWLKDDKQKKVKTILKVIVDDLQEPAHHDEAIEECVDGVGVEIWDWRKMDISPEIIKKVAPDVREVHLYWSGNHTVLRGWSELEGLRQLKKLETIHLHPYQARVPLSGLESRQRIAQYTTAFRQRIESASERSENQIKVRVDGIRGAPGESAAAAASEVNDPYMRHKWIATMEEFSDFLLTAERTADPPYLLPRPVLVAVIDDGVDINEASVQSRVVGGRSFCHRNEDQNLNQPYYVSSGGHGTAMAGLICKLCPNVKLFVLKLDDKLDASGGRTITAKSAAKGSHLWIRNESPCTAVRAAIDKGVDIISMSWTIERTELNKSDIDELEKAIELAASKDILMFCAATDQGAYRDRTYPAASPTKKIFKIGAAEATGAAYKWVGDQSAVDFIMPGHQVVLERHDDRKVTKFTPLTGSSVATALASGLAAIVLYCVQLGGVVKADGNQKEEAQHFQEYLALKKHERMKEALQRIGLDKTSEHKYILVWNRFGLRKNSTLKKSEKETKDRWILLMRELADDLMREE</sequence>
<feature type="domain" description="Peptidase S8/S53" evidence="7">
    <location>
        <begin position="693"/>
        <end position="928"/>
    </location>
</feature>
<dbReference type="PANTHER" id="PTHR43399">
    <property type="entry name" value="SUBTILISIN-RELATED"/>
    <property type="match status" value="1"/>
</dbReference>
<dbReference type="InterPro" id="IPR036852">
    <property type="entry name" value="Peptidase_S8/S53_dom_sf"/>
</dbReference>
<dbReference type="SUPFAM" id="SSF48403">
    <property type="entry name" value="Ankyrin repeat"/>
    <property type="match status" value="1"/>
</dbReference>
<feature type="region of interest" description="Disordered" evidence="6">
    <location>
        <begin position="295"/>
        <end position="394"/>
    </location>
</feature>
<dbReference type="SMART" id="SM00248">
    <property type="entry name" value="ANK"/>
    <property type="match status" value="2"/>
</dbReference>
<gene>
    <name evidence="8" type="ORF">CONLIGDRAFT_644494</name>
</gene>
<feature type="active site" description="Charge relay system" evidence="5">
    <location>
        <position position="914"/>
    </location>
</feature>
<feature type="active site" description="Charge relay system" evidence="5">
    <location>
        <position position="699"/>
    </location>
</feature>
<evidence type="ECO:0000256" key="6">
    <source>
        <dbReference type="SAM" id="MobiDB-lite"/>
    </source>
</evidence>
<keyword evidence="4 5" id="KW-0720">Serine protease</keyword>
<organism evidence="8 9">
    <name type="scientific">Coniochaeta ligniaria NRRL 30616</name>
    <dbReference type="NCBI Taxonomy" id="1408157"/>
    <lineage>
        <taxon>Eukaryota</taxon>
        <taxon>Fungi</taxon>
        <taxon>Dikarya</taxon>
        <taxon>Ascomycota</taxon>
        <taxon>Pezizomycotina</taxon>
        <taxon>Sordariomycetes</taxon>
        <taxon>Sordariomycetidae</taxon>
        <taxon>Coniochaetales</taxon>
        <taxon>Coniochaetaceae</taxon>
        <taxon>Coniochaeta</taxon>
    </lineage>
</organism>
<dbReference type="InterPro" id="IPR051048">
    <property type="entry name" value="Peptidase_S8/S53_subtilisin"/>
</dbReference>
<feature type="compositionally biased region" description="Basic and acidic residues" evidence="6">
    <location>
        <begin position="345"/>
        <end position="363"/>
    </location>
</feature>
<feature type="compositionally biased region" description="Basic and acidic residues" evidence="6">
    <location>
        <begin position="1"/>
        <end position="12"/>
    </location>
</feature>
<reference evidence="8 9" key="1">
    <citation type="submission" date="2016-10" db="EMBL/GenBank/DDBJ databases">
        <title>Draft genome sequence of Coniochaeta ligniaria NRRL30616, a lignocellulolytic fungus for bioabatement of inhibitors in plant biomass hydrolysates.</title>
        <authorList>
            <consortium name="DOE Joint Genome Institute"/>
            <person name="Jimenez D.J."/>
            <person name="Hector R.E."/>
            <person name="Riley R."/>
            <person name="Sun H."/>
            <person name="Grigoriev I.V."/>
            <person name="Van Elsas J.D."/>
            <person name="Nichols N.N."/>
        </authorList>
    </citation>
    <scope>NUCLEOTIDE SEQUENCE [LARGE SCALE GENOMIC DNA]</scope>
    <source>
        <strain evidence="8 9">NRRL 30616</strain>
    </source>
</reference>
<dbReference type="Gene3D" id="1.25.40.20">
    <property type="entry name" value="Ankyrin repeat-containing domain"/>
    <property type="match status" value="1"/>
</dbReference>
<dbReference type="InterPro" id="IPR015500">
    <property type="entry name" value="Peptidase_S8_subtilisin-rel"/>
</dbReference>
<dbReference type="Pfam" id="PF00082">
    <property type="entry name" value="Peptidase_S8"/>
    <property type="match status" value="1"/>
</dbReference>
<dbReference type="PROSITE" id="PS51892">
    <property type="entry name" value="SUBTILASE"/>
    <property type="match status" value="1"/>
</dbReference>
<dbReference type="Gene3D" id="3.40.50.200">
    <property type="entry name" value="Peptidase S8/S53 domain"/>
    <property type="match status" value="1"/>
</dbReference>
<keyword evidence="9" id="KW-1185">Reference proteome</keyword>
<evidence type="ECO:0000256" key="1">
    <source>
        <dbReference type="ARBA" id="ARBA00011073"/>
    </source>
</evidence>
<evidence type="ECO:0000313" key="8">
    <source>
        <dbReference type="EMBL" id="OIW28297.1"/>
    </source>
</evidence>
<dbReference type="PANTHER" id="PTHR43399:SF4">
    <property type="entry name" value="CELL WALL-ASSOCIATED PROTEASE"/>
    <property type="match status" value="1"/>
</dbReference>
<name>A0A1J7J4S9_9PEZI</name>
<keyword evidence="2 5" id="KW-0645">Protease</keyword>
<dbReference type="CDD" id="cd07491">
    <property type="entry name" value="Peptidases_S8_7"/>
    <property type="match status" value="1"/>
</dbReference>
<evidence type="ECO:0000256" key="3">
    <source>
        <dbReference type="ARBA" id="ARBA00022801"/>
    </source>
</evidence>
<dbReference type="PRINTS" id="PR00723">
    <property type="entry name" value="SUBTILISIN"/>
</dbReference>
<dbReference type="AlphaFoldDB" id="A0A1J7J4S9"/>
<dbReference type="GO" id="GO:0006508">
    <property type="term" value="P:proteolysis"/>
    <property type="evidence" value="ECO:0007669"/>
    <property type="project" value="UniProtKB-KW"/>
</dbReference>
<accession>A0A1J7J4S9</accession>
<evidence type="ECO:0000259" key="7">
    <source>
        <dbReference type="Pfam" id="PF00082"/>
    </source>
</evidence>
<dbReference type="GO" id="GO:0004252">
    <property type="term" value="F:serine-type endopeptidase activity"/>
    <property type="evidence" value="ECO:0007669"/>
    <property type="project" value="UniProtKB-UniRule"/>
</dbReference>
<dbReference type="InterPro" id="IPR002110">
    <property type="entry name" value="Ankyrin_rpt"/>
</dbReference>
<dbReference type="InParanoid" id="A0A1J7J4S9"/>
<comment type="similarity">
    <text evidence="1 5">Belongs to the peptidase S8 family.</text>
</comment>
<dbReference type="STRING" id="1408157.A0A1J7J4S9"/>
<dbReference type="Proteomes" id="UP000182658">
    <property type="component" value="Unassembled WGS sequence"/>
</dbReference>